<organism evidence="1 2">
    <name type="scientific">Stephania cephalantha</name>
    <dbReference type="NCBI Taxonomy" id="152367"/>
    <lineage>
        <taxon>Eukaryota</taxon>
        <taxon>Viridiplantae</taxon>
        <taxon>Streptophyta</taxon>
        <taxon>Embryophyta</taxon>
        <taxon>Tracheophyta</taxon>
        <taxon>Spermatophyta</taxon>
        <taxon>Magnoliopsida</taxon>
        <taxon>Ranunculales</taxon>
        <taxon>Menispermaceae</taxon>
        <taxon>Menispermoideae</taxon>
        <taxon>Cissampelideae</taxon>
        <taxon>Stephania</taxon>
    </lineage>
</organism>
<evidence type="ECO:0000313" key="2">
    <source>
        <dbReference type="Proteomes" id="UP001419268"/>
    </source>
</evidence>
<dbReference type="EMBL" id="JBBNAG010000011">
    <property type="protein sequence ID" value="KAK9095033.1"/>
    <property type="molecule type" value="Genomic_DNA"/>
</dbReference>
<proteinExistence type="predicted"/>
<dbReference type="Proteomes" id="UP001419268">
    <property type="component" value="Unassembled WGS sequence"/>
</dbReference>
<gene>
    <name evidence="1" type="ORF">Scep_026502</name>
</gene>
<name>A0AAP0ESJ3_9MAGN</name>
<sequence>MQHLLNLLNDAQYVEGQRVFPGSNVLRDIFWAHPVSIDLLKSLDISILLHNIILMIDIELTYIWVDTCTRELTFDYTFDNIILKPYS</sequence>
<accession>A0AAP0ESJ3</accession>
<evidence type="ECO:0000313" key="1">
    <source>
        <dbReference type="EMBL" id="KAK9095033.1"/>
    </source>
</evidence>
<protein>
    <submittedName>
        <fullName evidence="1">Uncharacterized protein</fullName>
    </submittedName>
</protein>
<reference evidence="1 2" key="1">
    <citation type="submission" date="2024-01" db="EMBL/GenBank/DDBJ databases">
        <title>Genome assemblies of Stephania.</title>
        <authorList>
            <person name="Yang L."/>
        </authorList>
    </citation>
    <scope>NUCLEOTIDE SEQUENCE [LARGE SCALE GENOMIC DNA]</scope>
    <source>
        <strain evidence="1">JXDWG</strain>
        <tissue evidence="1">Leaf</tissue>
    </source>
</reference>
<dbReference type="AlphaFoldDB" id="A0AAP0ESJ3"/>
<keyword evidence="2" id="KW-1185">Reference proteome</keyword>
<comment type="caution">
    <text evidence="1">The sequence shown here is derived from an EMBL/GenBank/DDBJ whole genome shotgun (WGS) entry which is preliminary data.</text>
</comment>